<dbReference type="EC" id="3.1.4.-" evidence="2"/>
<evidence type="ECO:0000259" key="3">
    <source>
        <dbReference type="Pfam" id="PF12850"/>
    </source>
</evidence>
<dbReference type="Proteomes" id="UP000682403">
    <property type="component" value="Unassembled WGS sequence"/>
</dbReference>
<keyword evidence="2" id="KW-0479">Metal-binding</keyword>
<feature type="domain" description="Calcineurin-like phosphoesterase" evidence="3">
    <location>
        <begin position="1"/>
        <end position="151"/>
    </location>
</feature>
<evidence type="ECO:0000256" key="2">
    <source>
        <dbReference type="RuleBase" id="RU362039"/>
    </source>
</evidence>
<comment type="caution">
    <text evidence="4">The sequence shown here is derived from an EMBL/GenBank/DDBJ whole genome shotgun (WGS) entry which is preliminary data.</text>
</comment>
<dbReference type="EMBL" id="JAGVRK010000001">
    <property type="protein sequence ID" value="MBS2967422.1"/>
    <property type="molecule type" value="Genomic_DNA"/>
</dbReference>
<evidence type="ECO:0000256" key="1">
    <source>
        <dbReference type="ARBA" id="ARBA00008950"/>
    </source>
</evidence>
<gene>
    <name evidence="4" type="ORF">J9317_01275</name>
</gene>
<dbReference type="NCBIfam" id="TIGR00040">
    <property type="entry name" value="yfcE"/>
    <property type="match status" value="1"/>
</dbReference>
<dbReference type="InterPro" id="IPR029052">
    <property type="entry name" value="Metallo-depent_PP-like"/>
</dbReference>
<dbReference type="InterPro" id="IPR000979">
    <property type="entry name" value="Phosphodiesterase_MJ0936/Vps29"/>
</dbReference>
<evidence type="ECO:0000313" key="4">
    <source>
        <dbReference type="EMBL" id="MBS2967422.1"/>
    </source>
</evidence>
<dbReference type="Pfam" id="PF12850">
    <property type="entry name" value="Metallophos_2"/>
    <property type="match status" value="1"/>
</dbReference>
<comment type="similarity">
    <text evidence="1 2">Belongs to the metallophosphoesterase superfamily. YfcE family.</text>
</comment>
<dbReference type="Gene3D" id="3.60.21.10">
    <property type="match status" value="1"/>
</dbReference>
<protein>
    <recommendedName>
        <fullName evidence="2">Phosphoesterase</fullName>
        <ecNumber evidence="2">3.1.4.-</ecNumber>
    </recommendedName>
</protein>
<proteinExistence type="inferred from homology"/>
<name>A0ABS5L9L6_9BACI</name>
<dbReference type="InterPro" id="IPR024654">
    <property type="entry name" value="Calcineurin-like_PHP_lpxH"/>
</dbReference>
<organism evidence="4 5">
    <name type="scientific">Metabacillus flavus</name>
    <dbReference type="NCBI Taxonomy" id="2823519"/>
    <lineage>
        <taxon>Bacteria</taxon>
        <taxon>Bacillati</taxon>
        <taxon>Bacillota</taxon>
        <taxon>Bacilli</taxon>
        <taxon>Bacillales</taxon>
        <taxon>Bacillaceae</taxon>
        <taxon>Metabacillus</taxon>
    </lineage>
</organism>
<sequence>MKIVVLSDTHIPKRAKSLPPRLLVELQTADAIIHAGDFLNADACRELCRLGTVHAVYGNADDEELKHLLPRRLLLDMNGFKIGVVHGHEGKGASTERRALNAFKDEHLDCLIFGHSHIPVKKQDKGLLIFNPGSPTDKRRQPRFSFGLINIGETLQAEHVFFEKGSY</sequence>
<dbReference type="SUPFAM" id="SSF56300">
    <property type="entry name" value="Metallo-dependent phosphatases"/>
    <property type="match status" value="1"/>
</dbReference>
<keyword evidence="5" id="KW-1185">Reference proteome</keyword>
<comment type="cofactor">
    <cofactor evidence="2">
        <name>a divalent metal cation</name>
        <dbReference type="ChEBI" id="CHEBI:60240"/>
    </cofactor>
</comment>
<dbReference type="PANTHER" id="PTHR11124">
    <property type="entry name" value="VACUOLAR SORTING PROTEIN VPS29"/>
    <property type="match status" value="1"/>
</dbReference>
<evidence type="ECO:0000313" key="5">
    <source>
        <dbReference type="Proteomes" id="UP000682403"/>
    </source>
</evidence>
<accession>A0ABS5L9L6</accession>
<reference evidence="4 5" key="1">
    <citation type="submission" date="2021-04" db="EMBL/GenBank/DDBJ databases">
        <title>Metabacillus sp. strain KIGAM252 whole genome sequence.</title>
        <authorList>
            <person name="Seo M.-J."/>
            <person name="Cho E.-S."/>
            <person name="Hwang C.Y."/>
            <person name="Yoon D.J."/>
        </authorList>
    </citation>
    <scope>NUCLEOTIDE SEQUENCE [LARGE SCALE GENOMIC DNA]</scope>
    <source>
        <strain evidence="4 5">KIGAM252</strain>
    </source>
</reference>